<organism evidence="1 2">
    <name type="scientific">Actinacidiphila glaucinigra</name>
    <dbReference type="NCBI Taxonomy" id="235986"/>
    <lineage>
        <taxon>Bacteria</taxon>
        <taxon>Bacillati</taxon>
        <taxon>Actinomycetota</taxon>
        <taxon>Actinomycetes</taxon>
        <taxon>Kitasatosporales</taxon>
        <taxon>Streptomycetaceae</taxon>
        <taxon>Actinacidiphila</taxon>
    </lineage>
</organism>
<reference evidence="1 2" key="1">
    <citation type="submission" date="2017-06" db="EMBL/GenBank/DDBJ databases">
        <authorList>
            <person name="Kim H.J."/>
            <person name="Triplett B.A."/>
        </authorList>
    </citation>
    <scope>NUCLEOTIDE SEQUENCE [LARGE SCALE GENOMIC DNA]</scope>
    <source>
        <strain evidence="1 2">CGMCC 4.1858</strain>
    </source>
</reference>
<sequence>MGPIAGAELPGYRQIEADAWTNDHGDLVSLHWFDVPPDIPAPLKDLPRLRHALAHYTAGAGGGLIEADVLHLGTVPTLRQVIKVPLPDRPTGQAFLGSYTLPRASCSAVVKVQALEQGTTGAREAKVLIELGPERYFMPHPYAADLRQGLPFHWGDAPHYDAHFPEHPLTRIRDALAQLAVSLRVTPEFAELPPFAGPTFTTP</sequence>
<evidence type="ECO:0000313" key="1">
    <source>
        <dbReference type="EMBL" id="SNS25434.1"/>
    </source>
</evidence>
<dbReference type="OrthoDB" id="1551126at2"/>
<accession>A0A239D0V0</accession>
<gene>
    <name evidence="1" type="ORF">SAMN05216252_104306</name>
</gene>
<proteinExistence type="predicted"/>
<name>A0A239D0V0_9ACTN</name>
<evidence type="ECO:0000313" key="2">
    <source>
        <dbReference type="Proteomes" id="UP000198280"/>
    </source>
</evidence>
<protein>
    <submittedName>
        <fullName evidence="1">Uncharacterized protein</fullName>
    </submittedName>
</protein>
<dbReference type="Proteomes" id="UP000198280">
    <property type="component" value="Unassembled WGS sequence"/>
</dbReference>
<dbReference type="AlphaFoldDB" id="A0A239D0V0"/>
<dbReference type="EMBL" id="FZOF01000004">
    <property type="protein sequence ID" value="SNS25434.1"/>
    <property type="molecule type" value="Genomic_DNA"/>
</dbReference>
<keyword evidence="2" id="KW-1185">Reference proteome</keyword>
<dbReference type="RefSeq" id="WP_089223403.1">
    <property type="nucleotide sequence ID" value="NZ_FZOF01000004.1"/>
</dbReference>